<gene>
    <name evidence="3" type="ORF">QQX03_10555</name>
</gene>
<feature type="chain" id="PRO_5040777381" evidence="1">
    <location>
        <begin position="21"/>
        <end position="496"/>
    </location>
</feature>
<dbReference type="EC" id="3.5.1.4" evidence="3"/>
<dbReference type="InterPro" id="IPR036928">
    <property type="entry name" value="AS_sf"/>
</dbReference>
<keyword evidence="4" id="KW-1185">Reference proteome</keyword>
<dbReference type="Proteomes" id="UP001231445">
    <property type="component" value="Chromosome"/>
</dbReference>
<keyword evidence="3" id="KW-0378">Hydrolase</keyword>
<reference evidence="3 4" key="1">
    <citation type="submission" date="2023-06" db="EMBL/GenBank/DDBJ databases">
        <title>Altererythrobacter rubellus NBRC 112769 genome.</title>
        <authorList>
            <person name="Zhang K."/>
        </authorList>
    </citation>
    <scope>NUCLEOTIDE SEQUENCE [LARGE SCALE GENOMIC DNA]</scope>
    <source>
        <strain evidence="3 4">NBRC 112769</strain>
    </source>
</reference>
<evidence type="ECO:0000259" key="2">
    <source>
        <dbReference type="Pfam" id="PF01425"/>
    </source>
</evidence>
<dbReference type="PANTHER" id="PTHR42678">
    <property type="entry name" value="AMIDASE"/>
    <property type="match status" value="1"/>
</dbReference>
<feature type="domain" description="Amidase" evidence="2">
    <location>
        <begin position="41"/>
        <end position="470"/>
    </location>
</feature>
<feature type="signal peptide" evidence="1">
    <location>
        <begin position="1"/>
        <end position="20"/>
    </location>
</feature>
<organism evidence="3 4">
    <name type="scientific">Altererythrobacter rubellus</name>
    <dbReference type="NCBI Taxonomy" id="2173831"/>
    <lineage>
        <taxon>Bacteria</taxon>
        <taxon>Pseudomonadati</taxon>
        <taxon>Pseudomonadota</taxon>
        <taxon>Alphaproteobacteria</taxon>
        <taxon>Sphingomonadales</taxon>
        <taxon>Erythrobacteraceae</taxon>
        <taxon>Altererythrobacter</taxon>
    </lineage>
</organism>
<proteinExistence type="predicted"/>
<name>A0A9Y2B998_9SPHN</name>
<dbReference type="GO" id="GO:0004040">
    <property type="term" value="F:amidase activity"/>
    <property type="evidence" value="ECO:0007669"/>
    <property type="project" value="UniProtKB-EC"/>
</dbReference>
<dbReference type="KEGG" id="arue:QQX03_10555"/>
<dbReference type="PANTHER" id="PTHR42678:SF34">
    <property type="entry name" value="OS04G0183300 PROTEIN"/>
    <property type="match status" value="1"/>
</dbReference>
<dbReference type="AlphaFoldDB" id="A0A9Y2B998"/>
<dbReference type="NCBIfam" id="NF006006">
    <property type="entry name" value="PRK08137.1"/>
    <property type="match status" value="1"/>
</dbReference>
<evidence type="ECO:0000313" key="4">
    <source>
        <dbReference type="Proteomes" id="UP001231445"/>
    </source>
</evidence>
<dbReference type="Gene3D" id="3.90.1300.10">
    <property type="entry name" value="Amidase signature (AS) domain"/>
    <property type="match status" value="1"/>
</dbReference>
<dbReference type="EMBL" id="CP127221">
    <property type="protein sequence ID" value="WIW95375.1"/>
    <property type="molecule type" value="Genomic_DNA"/>
</dbReference>
<dbReference type="InterPro" id="IPR023631">
    <property type="entry name" value="Amidase_dom"/>
</dbReference>
<dbReference type="SUPFAM" id="SSF75304">
    <property type="entry name" value="Amidase signature (AS) enzymes"/>
    <property type="match status" value="1"/>
</dbReference>
<dbReference type="RefSeq" id="WP_285975690.1">
    <property type="nucleotide sequence ID" value="NZ_CP127221.1"/>
</dbReference>
<accession>A0A9Y2B998</accession>
<evidence type="ECO:0000256" key="1">
    <source>
        <dbReference type="SAM" id="SignalP"/>
    </source>
</evidence>
<sequence length="496" mass="52297">MRHTTAAALALVLLASPVLADEPYDAAAEAQQQLARIAALDDAGPQLNAVIVYEPEGPNYANEASEAGMPLDGRTVLVKDNIETFEWPTTAGSLALRDNATGRDAPLIANIRANGGVIMGKTNLSEWANIRDNRSTSGWSAIGGLTRNPHATDRNACGSSSGSGAAIAAGFAWAAIGTETNGSITCPASVNGIVGFKATVGMVSRTHVVPISATQDTAGPMTRTVHDAALLLSAMAGSDPLDPATAEADTHKTDFTTGLDDFSLAGVRIGVMRNQVGNVAGVTALFEQALSDLESQGAVLIDIEYDWPDGFWGRSLTVLLFELQRDMAAYLGTLEDGSMPDTLADIVTFNRENSEKELRWFGQDLFEQALETTDEAAYREALETNLKATREDGIDRLLAEHGVQFLVAPTTGPAWSTDLVNGDNFGGGVGAGSLPAIAGYPHITVPMGAVERLPVGFSIFAGKWQDHEVLKAGAAYEKARTAELPTPSFDPWKPAE</sequence>
<keyword evidence="1" id="KW-0732">Signal</keyword>
<protein>
    <submittedName>
        <fullName evidence="3">Amidase</fullName>
        <ecNumber evidence="3">3.5.1.4</ecNumber>
    </submittedName>
</protein>
<dbReference type="Pfam" id="PF01425">
    <property type="entry name" value="Amidase"/>
    <property type="match status" value="1"/>
</dbReference>
<evidence type="ECO:0000313" key="3">
    <source>
        <dbReference type="EMBL" id="WIW95375.1"/>
    </source>
</evidence>